<keyword evidence="2" id="KW-1133">Transmembrane helix</keyword>
<evidence type="ECO:0000259" key="3">
    <source>
        <dbReference type="Pfam" id="PF01145"/>
    </source>
</evidence>
<gene>
    <name evidence="4" type="ORF">LCGC14_1072420</name>
</gene>
<comment type="caution">
    <text evidence="4">The sequence shown here is derived from an EMBL/GenBank/DDBJ whole genome shotgun (WGS) entry which is preliminary data.</text>
</comment>
<keyword evidence="2" id="KW-0472">Membrane</keyword>
<reference evidence="4" key="1">
    <citation type="journal article" date="2015" name="Nature">
        <title>Complex archaea that bridge the gap between prokaryotes and eukaryotes.</title>
        <authorList>
            <person name="Spang A."/>
            <person name="Saw J.H."/>
            <person name="Jorgensen S.L."/>
            <person name="Zaremba-Niedzwiedzka K."/>
            <person name="Martijn J."/>
            <person name="Lind A.E."/>
            <person name="van Eijk R."/>
            <person name="Schleper C."/>
            <person name="Guy L."/>
            <person name="Ettema T.J."/>
        </authorList>
    </citation>
    <scope>NUCLEOTIDE SEQUENCE</scope>
</reference>
<dbReference type="Pfam" id="PF01145">
    <property type="entry name" value="Band_7"/>
    <property type="match status" value="1"/>
</dbReference>
<dbReference type="InterPro" id="IPR036013">
    <property type="entry name" value="Band_7/SPFH_dom_sf"/>
</dbReference>
<dbReference type="AlphaFoldDB" id="A0A0F9MHN2"/>
<keyword evidence="2" id="KW-0812">Transmembrane</keyword>
<dbReference type="InterPro" id="IPR001107">
    <property type="entry name" value="Band_7"/>
</dbReference>
<dbReference type="PANTHER" id="PTHR23222:SF0">
    <property type="entry name" value="PROHIBITIN 1"/>
    <property type="match status" value="1"/>
</dbReference>
<protein>
    <recommendedName>
        <fullName evidence="3">Band 7 domain-containing protein</fullName>
    </recommendedName>
</protein>
<organism evidence="4">
    <name type="scientific">marine sediment metagenome</name>
    <dbReference type="NCBI Taxonomy" id="412755"/>
    <lineage>
        <taxon>unclassified sequences</taxon>
        <taxon>metagenomes</taxon>
        <taxon>ecological metagenomes</taxon>
    </lineage>
</organism>
<proteinExistence type="predicted"/>
<accession>A0A0F9MHN2</accession>
<feature type="transmembrane region" description="Helical" evidence="2">
    <location>
        <begin position="20"/>
        <end position="41"/>
    </location>
</feature>
<feature type="coiled-coil region" evidence="1">
    <location>
        <begin position="209"/>
        <end position="236"/>
    </location>
</feature>
<dbReference type="InterPro" id="IPR000163">
    <property type="entry name" value="Prohibitin"/>
</dbReference>
<evidence type="ECO:0000313" key="4">
    <source>
        <dbReference type="EMBL" id="KKN06910.1"/>
    </source>
</evidence>
<feature type="domain" description="Band 7" evidence="3">
    <location>
        <begin position="43"/>
        <end position="223"/>
    </location>
</feature>
<name>A0A0F9MHN2_9ZZZZ</name>
<sequence length="301" mass="34775">MKMSFWYKDERYEHFKYGKLFGLIFIAILVITGVTLTGFSFKQVNYNQYALKQNVFTKQIDPVVYEEGLHMIGFWNDFLLFPSTYITIEFTPHPSAEDIPISVQTKNGLLVNVDLSFQFRIRKADLLTLYSSYGNTYKSYIQAVARSALREVVGTYNAETLYANRTTVNSAMSTALYNSINSIVEVGEFQLRSIQFPQSFEEAVEQYEVWRIEVEIAQLEQEAELVRQETLTLVEREIANRTVIQYQGLADALEIMRVSLNMTTDDMLTYLWIQTIQTHDQAYLFIGLQDISILIPINGTN</sequence>
<dbReference type="EMBL" id="LAZR01004630">
    <property type="protein sequence ID" value="KKN06910.1"/>
    <property type="molecule type" value="Genomic_DNA"/>
</dbReference>
<evidence type="ECO:0000256" key="1">
    <source>
        <dbReference type="SAM" id="Coils"/>
    </source>
</evidence>
<dbReference type="SUPFAM" id="SSF117892">
    <property type="entry name" value="Band 7/SPFH domain"/>
    <property type="match status" value="1"/>
</dbReference>
<dbReference type="PANTHER" id="PTHR23222">
    <property type="entry name" value="PROHIBITIN"/>
    <property type="match status" value="1"/>
</dbReference>
<keyword evidence="1" id="KW-0175">Coiled coil</keyword>
<dbReference type="Gene3D" id="3.30.479.30">
    <property type="entry name" value="Band 7 domain"/>
    <property type="match status" value="1"/>
</dbReference>
<dbReference type="GO" id="GO:0016020">
    <property type="term" value="C:membrane"/>
    <property type="evidence" value="ECO:0007669"/>
    <property type="project" value="InterPro"/>
</dbReference>
<evidence type="ECO:0000256" key="2">
    <source>
        <dbReference type="SAM" id="Phobius"/>
    </source>
</evidence>